<dbReference type="Gene3D" id="3.30.420.10">
    <property type="entry name" value="Ribonuclease H-like superfamily/Ribonuclease H"/>
    <property type="match status" value="1"/>
</dbReference>
<dbReference type="SUPFAM" id="SSF53098">
    <property type="entry name" value="Ribonuclease H-like"/>
    <property type="match status" value="1"/>
</dbReference>
<dbReference type="AlphaFoldDB" id="A0A6S7GBU4"/>
<proteinExistence type="predicted"/>
<gene>
    <name evidence="1" type="ORF">PACLA_8A051073</name>
</gene>
<accession>A0A6S7GBU4</accession>
<comment type="caution">
    <text evidence="1">The sequence shown here is derived from an EMBL/GenBank/DDBJ whole genome shotgun (WGS) entry which is preliminary data.</text>
</comment>
<keyword evidence="2" id="KW-1185">Reference proteome</keyword>
<reference evidence="1" key="1">
    <citation type="submission" date="2020-04" db="EMBL/GenBank/DDBJ databases">
        <authorList>
            <person name="Alioto T."/>
            <person name="Alioto T."/>
            <person name="Gomez Garrido J."/>
        </authorList>
    </citation>
    <scope>NUCLEOTIDE SEQUENCE</scope>
    <source>
        <strain evidence="1">A484AB</strain>
    </source>
</reference>
<name>A0A6S7GBU4_PARCT</name>
<dbReference type="InterPro" id="IPR050951">
    <property type="entry name" value="Retrovirus_Pol_polyprotein"/>
</dbReference>
<dbReference type="GO" id="GO:0003676">
    <property type="term" value="F:nucleic acid binding"/>
    <property type="evidence" value="ECO:0007669"/>
    <property type="project" value="InterPro"/>
</dbReference>
<organism evidence="1 2">
    <name type="scientific">Paramuricea clavata</name>
    <name type="common">Red gorgonian</name>
    <name type="synonym">Violescent sea-whip</name>
    <dbReference type="NCBI Taxonomy" id="317549"/>
    <lineage>
        <taxon>Eukaryota</taxon>
        <taxon>Metazoa</taxon>
        <taxon>Cnidaria</taxon>
        <taxon>Anthozoa</taxon>
        <taxon>Octocorallia</taxon>
        <taxon>Malacalcyonacea</taxon>
        <taxon>Plexauridae</taxon>
        <taxon>Paramuricea</taxon>
    </lineage>
</organism>
<dbReference type="OrthoDB" id="5987661at2759"/>
<dbReference type="Proteomes" id="UP001152795">
    <property type="component" value="Unassembled WGS sequence"/>
</dbReference>
<dbReference type="PANTHER" id="PTHR37984:SF8">
    <property type="entry name" value="CCHC-TYPE DOMAIN-CONTAINING PROTEIN"/>
    <property type="match status" value="1"/>
</dbReference>
<evidence type="ECO:0000313" key="2">
    <source>
        <dbReference type="Proteomes" id="UP001152795"/>
    </source>
</evidence>
<dbReference type="InterPro" id="IPR012337">
    <property type="entry name" value="RNaseH-like_sf"/>
</dbReference>
<dbReference type="FunFam" id="1.10.340.70:FF:000004">
    <property type="entry name" value="Retrovirus-related Pol polyprotein from transposon 297-like Protein"/>
    <property type="match status" value="1"/>
</dbReference>
<dbReference type="GO" id="GO:0015074">
    <property type="term" value="P:DNA integration"/>
    <property type="evidence" value="ECO:0007669"/>
    <property type="project" value="InterPro"/>
</dbReference>
<dbReference type="PANTHER" id="PTHR37984">
    <property type="entry name" value="PROTEIN CBG26694"/>
    <property type="match status" value="1"/>
</dbReference>
<protein>
    <submittedName>
        <fullName evidence="1">Transposon Ty3-I Gag-Pol poly</fullName>
    </submittedName>
</protein>
<evidence type="ECO:0000313" key="1">
    <source>
        <dbReference type="EMBL" id="CAB3982830.1"/>
    </source>
</evidence>
<dbReference type="EMBL" id="CACRXK020000545">
    <property type="protein sequence ID" value="CAB3982830.1"/>
    <property type="molecule type" value="Genomic_DNA"/>
</dbReference>
<dbReference type="PROSITE" id="PS50994">
    <property type="entry name" value="INTEGRASE"/>
    <property type="match status" value="1"/>
</dbReference>
<dbReference type="InterPro" id="IPR036397">
    <property type="entry name" value="RNaseH_sf"/>
</dbReference>
<dbReference type="Gene3D" id="1.10.340.70">
    <property type="match status" value="1"/>
</dbReference>
<dbReference type="InterPro" id="IPR041588">
    <property type="entry name" value="Integrase_H2C2"/>
</dbReference>
<dbReference type="Pfam" id="PF17921">
    <property type="entry name" value="Integrase_H2C2"/>
    <property type="match status" value="1"/>
</dbReference>
<dbReference type="InterPro" id="IPR001584">
    <property type="entry name" value="Integrase_cat-core"/>
</dbReference>
<sequence length="214" mass="24379">MVCNLPISEESLTMIKQATEVDNDLEKLKTGERLVIPYGVRSHIKARIHASHIGVQGCLRSARDSVYWPGMTKQLTEYILRCPTCNAYPQGQQKEPLISHAIPERPWEKLDQLRSKTSNEIIAKLKSLFARYGVPDQLITDNGPPYNSEAVREFAREFEFEHITSSPGYPKSNGKSENAVRTAKRLVKKARESGRDPYLSLLDWRNTRYQDCGT</sequence>